<sequence>MLDYAQLATLAAVHRRGSFEHAAAALAITPSAVSQRIKALEERLGTLLVRRGQPCRATEPGLRLIRHLEEVALMETALAQDLPLATGDLPVLRIAVNADSLATWVLPALAAFPDMLFDLVIDDQDHSQDWLRRGEVAAAITGHPGPLQGCDTIPLGALRYRATASPDFMARWMPGGADAATLARAPAITFSDKDRLQRDWIFARTGARLTPPTHRLASSQGFVEAARLGMGWGMNPEALIADLLMQGELCDLSPDHPLDVPLYWQATRLGRRTLAPLTRAIRAAAAQVLIAPA</sequence>
<dbReference type="NCBIfam" id="NF002964">
    <property type="entry name" value="PRK03635.1"/>
    <property type="match status" value="1"/>
</dbReference>
<keyword evidence="2" id="KW-0805">Transcription regulation</keyword>
<dbReference type="Pfam" id="PF00126">
    <property type="entry name" value="HTH_1"/>
    <property type="match status" value="1"/>
</dbReference>
<dbReference type="SUPFAM" id="SSF53850">
    <property type="entry name" value="Periplasmic binding protein-like II"/>
    <property type="match status" value="1"/>
</dbReference>
<dbReference type="InterPro" id="IPR036390">
    <property type="entry name" value="WH_DNA-bd_sf"/>
</dbReference>
<evidence type="ECO:0000256" key="1">
    <source>
        <dbReference type="ARBA" id="ARBA00009437"/>
    </source>
</evidence>
<dbReference type="RefSeq" id="WP_202686448.1">
    <property type="nucleotide sequence ID" value="NZ_JAESVN010000001.1"/>
</dbReference>
<evidence type="ECO:0000313" key="7">
    <source>
        <dbReference type="Proteomes" id="UP000648908"/>
    </source>
</evidence>
<dbReference type="InterPro" id="IPR000847">
    <property type="entry name" value="LysR_HTH_N"/>
</dbReference>
<feature type="domain" description="HTH lysR-type" evidence="5">
    <location>
        <begin position="2"/>
        <end position="58"/>
    </location>
</feature>
<dbReference type="InterPro" id="IPR005119">
    <property type="entry name" value="LysR_subst-bd"/>
</dbReference>
<dbReference type="Proteomes" id="UP000648908">
    <property type="component" value="Unassembled WGS sequence"/>
</dbReference>
<dbReference type="GO" id="GO:0003700">
    <property type="term" value="F:DNA-binding transcription factor activity"/>
    <property type="evidence" value="ECO:0007669"/>
    <property type="project" value="InterPro"/>
</dbReference>
<dbReference type="GO" id="GO:0003677">
    <property type="term" value="F:DNA binding"/>
    <property type="evidence" value="ECO:0007669"/>
    <property type="project" value="UniProtKB-KW"/>
</dbReference>
<keyword evidence="7" id="KW-1185">Reference proteome</keyword>
<dbReference type="PANTHER" id="PTHR30579:SF2">
    <property type="entry name" value="HTH-TYPE TRANSCRIPTIONAL REGULATOR ARGP"/>
    <property type="match status" value="1"/>
</dbReference>
<evidence type="ECO:0000256" key="2">
    <source>
        <dbReference type="ARBA" id="ARBA00023015"/>
    </source>
</evidence>
<dbReference type="NCBIfam" id="NF009888">
    <property type="entry name" value="PRK13348.1"/>
    <property type="match status" value="1"/>
</dbReference>
<reference evidence="6" key="1">
    <citation type="submission" date="2021-01" db="EMBL/GenBank/DDBJ databases">
        <title>Tabrizicola alba sp. nov. a motile alkaliphilic bacterium isolated from a soda lake.</title>
        <authorList>
            <person name="Szuroczki S."/>
            <person name="Abbaszade G."/>
            <person name="Schumann P."/>
            <person name="Toth E."/>
        </authorList>
    </citation>
    <scope>NUCLEOTIDE SEQUENCE</scope>
    <source>
        <strain evidence="6">DMG-N-6</strain>
    </source>
</reference>
<proteinExistence type="inferred from homology"/>
<dbReference type="NCBIfam" id="TIGR03298">
    <property type="entry name" value="argP"/>
    <property type="match status" value="1"/>
</dbReference>
<protein>
    <submittedName>
        <fullName evidence="6">LysR family transcriptional regulator ArgP</fullName>
    </submittedName>
</protein>
<gene>
    <name evidence="6" type="ORF">JL811_01460</name>
</gene>
<dbReference type="InterPro" id="IPR036388">
    <property type="entry name" value="WH-like_DNA-bd_sf"/>
</dbReference>
<dbReference type="Gene3D" id="3.40.190.290">
    <property type="match status" value="1"/>
</dbReference>
<comment type="caution">
    <text evidence="6">The sequence shown here is derived from an EMBL/GenBank/DDBJ whole genome shotgun (WGS) entry which is preliminary data.</text>
</comment>
<organism evidence="6 7">
    <name type="scientific">Szabonella alba</name>
    <dbReference type="NCBI Taxonomy" id="2804194"/>
    <lineage>
        <taxon>Bacteria</taxon>
        <taxon>Pseudomonadati</taxon>
        <taxon>Pseudomonadota</taxon>
        <taxon>Alphaproteobacteria</taxon>
        <taxon>Rhodobacterales</taxon>
        <taxon>Paracoccaceae</taxon>
        <taxon>Szabonella</taxon>
    </lineage>
</organism>
<dbReference type="EMBL" id="JAESVN010000001">
    <property type="protein sequence ID" value="MBL4915874.1"/>
    <property type="molecule type" value="Genomic_DNA"/>
</dbReference>
<dbReference type="Pfam" id="PF03466">
    <property type="entry name" value="LysR_substrate"/>
    <property type="match status" value="1"/>
</dbReference>
<dbReference type="PROSITE" id="PS50931">
    <property type="entry name" value="HTH_LYSR"/>
    <property type="match status" value="1"/>
</dbReference>
<dbReference type="SUPFAM" id="SSF46785">
    <property type="entry name" value="Winged helix' DNA-binding domain"/>
    <property type="match status" value="1"/>
</dbReference>
<name>A0A8K0Y1C4_9RHOB</name>
<evidence type="ECO:0000313" key="6">
    <source>
        <dbReference type="EMBL" id="MBL4915874.1"/>
    </source>
</evidence>
<dbReference type="Gene3D" id="1.10.10.10">
    <property type="entry name" value="Winged helix-like DNA-binding domain superfamily/Winged helix DNA-binding domain"/>
    <property type="match status" value="1"/>
</dbReference>
<evidence type="ECO:0000256" key="4">
    <source>
        <dbReference type="ARBA" id="ARBA00023163"/>
    </source>
</evidence>
<evidence type="ECO:0000256" key="3">
    <source>
        <dbReference type="ARBA" id="ARBA00023125"/>
    </source>
</evidence>
<dbReference type="PANTHER" id="PTHR30579">
    <property type="entry name" value="TRANSCRIPTIONAL REGULATOR"/>
    <property type="match status" value="1"/>
</dbReference>
<dbReference type="InterPro" id="IPR017685">
    <property type="entry name" value="ArgP"/>
</dbReference>
<accession>A0A8K0Y1C4</accession>
<evidence type="ECO:0000259" key="5">
    <source>
        <dbReference type="PROSITE" id="PS50931"/>
    </source>
</evidence>
<comment type="similarity">
    <text evidence="1">Belongs to the LysR transcriptional regulatory family.</text>
</comment>
<keyword evidence="3" id="KW-0238">DNA-binding</keyword>
<dbReference type="AlphaFoldDB" id="A0A8K0Y1C4"/>
<dbReference type="InterPro" id="IPR050176">
    <property type="entry name" value="LTTR"/>
</dbReference>
<keyword evidence="4" id="KW-0804">Transcription</keyword>